<feature type="chain" id="PRO_5012811951" evidence="1">
    <location>
        <begin position="22"/>
        <end position="454"/>
    </location>
</feature>
<reference evidence="2 3" key="1">
    <citation type="submission" date="2017-10" db="EMBL/GenBank/DDBJ databases">
        <title>Draft genome of Longibacter Salinarum.</title>
        <authorList>
            <person name="Goh K.M."/>
            <person name="Shamsir M.S."/>
            <person name="Lim S.W."/>
        </authorList>
    </citation>
    <scope>NUCLEOTIDE SEQUENCE [LARGE SCALE GENOMIC DNA]</scope>
    <source>
        <strain evidence="2 3">KCTC 52045</strain>
    </source>
</reference>
<dbReference type="Proteomes" id="UP000220102">
    <property type="component" value="Unassembled WGS sequence"/>
</dbReference>
<comment type="caution">
    <text evidence="2">The sequence shown here is derived from an EMBL/GenBank/DDBJ whole genome shotgun (WGS) entry which is preliminary data.</text>
</comment>
<dbReference type="OrthoDB" id="1495990at2"/>
<dbReference type="SMART" id="SM00028">
    <property type="entry name" value="TPR"/>
    <property type="match status" value="8"/>
</dbReference>
<dbReference type="PANTHER" id="PTHR12558">
    <property type="entry name" value="CELL DIVISION CYCLE 16,23,27"/>
    <property type="match status" value="1"/>
</dbReference>
<dbReference type="Gene3D" id="1.25.40.10">
    <property type="entry name" value="Tetratricopeptide repeat domain"/>
    <property type="match status" value="3"/>
</dbReference>
<keyword evidence="3" id="KW-1185">Reference proteome</keyword>
<keyword evidence="1" id="KW-0732">Signal</keyword>
<organism evidence="2 3">
    <name type="scientific">Longibacter salinarum</name>
    <dbReference type="NCBI Taxonomy" id="1850348"/>
    <lineage>
        <taxon>Bacteria</taxon>
        <taxon>Pseudomonadati</taxon>
        <taxon>Rhodothermota</taxon>
        <taxon>Rhodothermia</taxon>
        <taxon>Rhodothermales</taxon>
        <taxon>Salisaetaceae</taxon>
        <taxon>Longibacter</taxon>
    </lineage>
</organism>
<evidence type="ECO:0000313" key="2">
    <source>
        <dbReference type="EMBL" id="PEN13606.1"/>
    </source>
</evidence>
<evidence type="ECO:0000313" key="3">
    <source>
        <dbReference type="Proteomes" id="UP000220102"/>
    </source>
</evidence>
<dbReference type="InterPro" id="IPR019734">
    <property type="entry name" value="TPR_rpt"/>
</dbReference>
<dbReference type="Pfam" id="PF14559">
    <property type="entry name" value="TPR_19"/>
    <property type="match status" value="1"/>
</dbReference>
<proteinExistence type="predicted"/>
<dbReference type="SUPFAM" id="SSF48452">
    <property type="entry name" value="TPR-like"/>
    <property type="match status" value="1"/>
</dbReference>
<evidence type="ECO:0000256" key="1">
    <source>
        <dbReference type="SAM" id="SignalP"/>
    </source>
</evidence>
<accession>A0A2A8CY78</accession>
<dbReference type="AlphaFoldDB" id="A0A2A8CY78"/>
<dbReference type="Pfam" id="PF13429">
    <property type="entry name" value="TPR_15"/>
    <property type="match status" value="1"/>
</dbReference>
<dbReference type="RefSeq" id="WP_098075529.1">
    <property type="nucleotide sequence ID" value="NZ_PDEQ01000004.1"/>
</dbReference>
<name>A0A2A8CY78_9BACT</name>
<dbReference type="PANTHER" id="PTHR12558:SF13">
    <property type="entry name" value="CELL DIVISION CYCLE PROTEIN 27 HOMOLOG"/>
    <property type="match status" value="1"/>
</dbReference>
<sequence length="454" mass="51033">MRVQKCVASFAYITLFMLINALSIYGQSDQGQAAQAATEARYEESRDHFTHGEYAEAIQAAEAAVQALKKEPVADTTRYVKWAHLLGRSQQRLGSHPAAISVLEPAYKVSRAASLARLLSESFMQQARYEKARSLYRELHRADSTDRNVRIQLARLAMQGRDWFEAAHHFEALLRADSTNGEWHAHLARCHEAMSKPESALEHLRSAHRLRPQDASIALQLSSRLRSLGALQDAVDVIDRTLDETPADARLWRRRADLSFAQSSLHTAETAYQQTLAYGDSSATVYRRLGIVQAGQARHADALENLNAALQRDSTSARTRLYLGISYRHLDSLDQSARVLREAIAVVADGPITNVYMELAQTENARDRLPASLDAYRMAKRLQPDRSEILFRLAQLYDENYLDKSTAARYYRHFLSATTLPPTDTLVVYAQDRLDALVPILHMQSGRKADSSGR</sequence>
<feature type="signal peptide" evidence="1">
    <location>
        <begin position="1"/>
        <end position="21"/>
    </location>
</feature>
<dbReference type="InterPro" id="IPR011990">
    <property type="entry name" value="TPR-like_helical_dom_sf"/>
</dbReference>
<gene>
    <name evidence="2" type="ORF">CRI94_09875</name>
</gene>
<dbReference type="EMBL" id="PDEQ01000004">
    <property type="protein sequence ID" value="PEN13606.1"/>
    <property type="molecule type" value="Genomic_DNA"/>
</dbReference>
<protein>
    <submittedName>
        <fullName evidence="2">Uncharacterized protein</fullName>
    </submittedName>
</protein>